<dbReference type="InterPro" id="IPR003780">
    <property type="entry name" value="COX15/CtaA_fam"/>
</dbReference>
<dbReference type="PANTHER" id="PTHR35457:SF1">
    <property type="entry name" value="HEME A SYNTHASE"/>
    <property type="match status" value="1"/>
</dbReference>
<reference evidence="13" key="1">
    <citation type="submission" date="2023-07" db="EMBL/GenBank/DDBJ databases">
        <title>Genome content predicts the carbon catabolic preferences of heterotrophic bacteria.</title>
        <authorList>
            <person name="Gralka M."/>
        </authorList>
    </citation>
    <scope>NUCLEOTIDE SEQUENCE</scope>
    <source>
        <strain evidence="13">I3M17_2</strain>
    </source>
</reference>
<keyword evidence="7" id="KW-0408">Iron</keyword>
<dbReference type="EMBL" id="JAUOPB010000006">
    <property type="protein sequence ID" value="MDO6422720.1"/>
    <property type="molecule type" value="Genomic_DNA"/>
</dbReference>
<evidence type="ECO:0000313" key="14">
    <source>
        <dbReference type="Proteomes" id="UP001169760"/>
    </source>
</evidence>
<dbReference type="Pfam" id="PF02628">
    <property type="entry name" value="COX15-CtaA"/>
    <property type="match status" value="2"/>
</dbReference>
<comment type="pathway">
    <text evidence="11">Porphyrin-containing compound metabolism.</text>
</comment>
<evidence type="ECO:0000256" key="7">
    <source>
        <dbReference type="ARBA" id="ARBA00023004"/>
    </source>
</evidence>
<gene>
    <name evidence="13" type="ORF">Q4521_09560</name>
</gene>
<evidence type="ECO:0000256" key="2">
    <source>
        <dbReference type="ARBA" id="ARBA00022475"/>
    </source>
</evidence>
<dbReference type="AlphaFoldDB" id="A0AAW7X602"/>
<feature type="transmembrane region" description="Helical" evidence="12">
    <location>
        <begin position="338"/>
        <end position="355"/>
    </location>
</feature>
<dbReference type="Proteomes" id="UP001169760">
    <property type="component" value="Unassembled WGS sequence"/>
</dbReference>
<evidence type="ECO:0000256" key="10">
    <source>
        <dbReference type="ARBA" id="ARBA00023157"/>
    </source>
</evidence>
<dbReference type="RefSeq" id="WP_303492631.1">
    <property type="nucleotide sequence ID" value="NZ_JAUOPB010000006.1"/>
</dbReference>
<feature type="transmembrane region" description="Helical" evidence="12">
    <location>
        <begin position="233"/>
        <end position="253"/>
    </location>
</feature>
<feature type="transmembrane region" description="Helical" evidence="12">
    <location>
        <begin position="133"/>
        <end position="151"/>
    </location>
</feature>
<dbReference type="InterPro" id="IPR050450">
    <property type="entry name" value="COX15/CtaA_HemeA_synthase"/>
</dbReference>
<evidence type="ECO:0000256" key="9">
    <source>
        <dbReference type="ARBA" id="ARBA00023136"/>
    </source>
</evidence>
<feature type="transmembrane region" description="Helical" evidence="12">
    <location>
        <begin position="107"/>
        <end position="127"/>
    </location>
</feature>
<accession>A0AAW7X602</accession>
<dbReference type="GO" id="GO:0016020">
    <property type="term" value="C:membrane"/>
    <property type="evidence" value="ECO:0007669"/>
    <property type="project" value="UniProtKB-SubCell"/>
</dbReference>
<feature type="transmembrane region" description="Helical" evidence="12">
    <location>
        <begin position="361"/>
        <end position="384"/>
    </location>
</feature>
<keyword evidence="2" id="KW-1003">Cell membrane</keyword>
<keyword evidence="3 12" id="KW-0812">Transmembrane</keyword>
<evidence type="ECO:0000256" key="11">
    <source>
        <dbReference type="ARBA" id="ARBA00023444"/>
    </source>
</evidence>
<keyword evidence="4" id="KW-0479">Metal-binding</keyword>
<feature type="transmembrane region" description="Helical" evidence="12">
    <location>
        <begin position="81"/>
        <end position="100"/>
    </location>
</feature>
<feature type="transmembrane region" description="Helical" evidence="12">
    <location>
        <begin position="189"/>
        <end position="212"/>
    </location>
</feature>
<evidence type="ECO:0000256" key="8">
    <source>
        <dbReference type="ARBA" id="ARBA00023133"/>
    </source>
</evidence>
<evidence type="ECO:0000256" key="1">
    <source>
        <dbReference type="ARBA" id="ARBA00004141"/>
    </source>
</evidence>
<evidence type="ECO:0000256" key="6">
    <source>
        <dbReference type="ARBA" id="ARBA00023002"/>
    </source>
</evidence>
<name>A0AAW7X602_9GAMM</name>
<comment type="caution">
    <text evidence="13">The sequence shown here is derived from an EMBL/GenBank/DDBJ whole genome shotgun (WGS) entry which is preliminary data.</text>
</comment>
<protein>
    <submittedName>
        <fullName evidence="13">COX15/CtaA family protein</fullName>
    </submittedName>
</protein>
<dbReference type="GO" id="GO:0006784">
    <property type="term" value="P:heme A biosynthetic process"/>
    <property type="evidence" value="ECO:0007669"/>
    <property type="project" value="InterPro"/>
</dbReference>
<dbReference type="GO" id="GO:0046872">
    <property type="term" value="F:metal ion binding"/>
    <property type="evidence" value="ECO:0007669"/>
    <property type="project" value="UniProtKB-KW"/>
</dbReference>
<keyword evidence="8" id="KW-0350">Heme biosynthesis</keyword>
<keyword evidence="10" id="KW-1015">Disulfide bond</keyword>
<evidence type="ECO:0000256" key="12">
    <source>
        <dbReference type="SAM" id="Phobius"/>
    </source>
</evidence>
<dbReference type="PANTHER" id="PTHR35457">
    <property type="entry name" value="HEME A SYNTHASE"/>
    <property type="match status" value="1"/>
</dbReference>
<proteinExistence type="predicted"/>
<organism evidence="13 14">
    <name type="scientific">Saccharophagus degradans</name>
    <dbReference type="NCBI Taxonomy" id="86304"/>
    <lineage>
        <taxon>Bacteria</taxon>
        <taxon>Pseudomonadati</taxon>
        <taxon>Pseudomonadota</taxon>
        <taxon>Gammaproteobacteria</taxon>
        <taxon>Cellvibrionales</taxon>
        <taxon>Cellvibrionaceae</taxon>
        <taxon>Saccharophagus</taxon>
    </lineage>
</organism>
<sequence length="394" mass="42671">MKNKKLVYRLSCLAFAVAAVVVLLGAFTRLVDAGLGCPDWPTCYGHVWVPTSEADIAKANENFSHAPVETHKTWPEQIHRIFASSLGLVILGIFAVALVGRNEKTPWRSVVLLLGVLVAGTVGRVIIGDKLDPLLLLFVACYFLNLCRLNWMQPTASNTSSMPFKLPALLAGLVILQGLFGMWTVTLNLWPQVVTAHLLGGFTTLALIWLLIQRCGNYTWQLNSAVLSELNTIKVLALIGLVVVALQIALGGWTTSNYAALACADFPKCHNTWLPETDFAQGFNFLQHVGPNYLGGVMDNAARTAIHFSHRLGALLTFVVMALLAFRLFRVESPLAKRWAVIVIAGTVLQIALGISNVVFALPLAIAVAHNAGGAALLLILVTLNHRLRTAKAS</sequence>
<feature type="transmembrane region" description="Helical" evidence="12">
    <location>
        <begin position="308"/>
        <end position="326"/>
    </location>
</feature>
<dbReference type="GO" id="GO:0016491">
    <property type="term" value="F:oxidoreductase activity"/>
    <property type="evidence" value="ECO:0007669"/>
    <property type="project" value="UniProtKB-KW"/>
</dbReference>
<keyword evidence="9 12" id="KW-0472">Membrane</keyword>
<evidence type="ECO:0000313" key="13">
    <source>
        <dbReference type="EMBL" id="MDO6422720.1"/>
    </source>
</evidence>
<evidence type="ECO:0000256" key="3">
    <source>
        <dbReference type="ARBA" id="ARBA00022692"/>
    </source>
</evidence>
<evidence type="ECO:0000256" key="5">
    <source>
        <dbReference type="ARBA" id="ARBA00022989"/>
    </source>
</evidence>
<keyword evidence="5 12" id="KW-1133">Transmembrane helix</keyword>
<evidence type="ECO:0000256" key="4">
    <source>
        <dbReference type="ARBA" id="ARBA00022723"/>
    </source>
</evidence>
<feature type="transmembrane region" description="Helical" evidence="12">
    <location>
        <begin position="163"/>
        <end position="183"/>
    </location>
</feature>
<keyword evidence="6" id="KW-0560">Oxidoreductase</keyword>
<comment type="subcellular location">
    <subcellularLocation>
        <location evidence="1">Membrane</location>
        <topology evidence="1">Multi-pass membrane protein</topology>
    </subcellularLocation>
</comment>